<keyword evidence="3 5" id="KW-1133">Transmembrane helix</keyword>
<feature type="transmembrane region" description="Helical" evidence="5">
    <location>
        <begin position="382"/>
        <end position="403"/>
    </location>
</feature>
<feature type="transmembrane region" description="Helical" evidence="5">
    <location>
        <begin position="12"/>
        <end position="31"/>
    </location>
</feature>
<feature type="transmembrane region" description="Helical" evidence="5">
    <location>
        <begin position="64"/>
        <end position="83"/>
    </location>
</feature>
<feature type="transmembrane region" description="Helical" evidence="5">
    <location>
        <begin position="213"/>
        <end position="233"/>
    </location>
</feature>
<name>A0ABT0CI84_9HYPH</name>
<evidence type="ECO:0000256" key="5">
    <source>
        <dbReference type="SAM" id="Phobius"/>
    </source>
</evidence>
<dbReference type="Pfam" id="PF04932">
    <property type="entry name" value="Wzy_C"/>
    <property type="match status" value="1"/>
</dbReference>
<feature type="transmembrane region" description="Helical" evidence="5">
    <location>
        <begin position="156"/>
        <end position="176"/>
    </location>
</feature>
<sequence length="446" mass="48805">MREMVEQLSVSRAGMNAVIFALLWALMASAMLLESDTYRYVSIVLVVFAVVWQRDGIRRVSRDWLAVACYVWAFYTAGRFFYGVFVAGEKGTSEWLYIFPAVFPLVGVALYATRAYIFPGATLTVVVGFVALVATLNPAVIIAGERAAPLFHHNPIHAGIGSCMLFLTSVFWLLYAAETGRLKGRFKFPMVGLGVLTPILSLFGALGAHSKGAWLALVFVMALMAILALLHYAGRWRLHLLGGLLLTAVAVALISASYVEKVAGPTIEAAAKLTDDTVATEGPIASMQRAIVDPATPSSMRERLKLWSNAIELIQAAPFVGWGNEWLREWRKTTYADVGFTLIHNGYLEIMVRHGILGMAFLLVFVATAVRRINAAHSGGLISSSLTAYLYSLSFFFFCTITTNSNNRLALGESFFILGAAAVFAISLAQEDRMRGEHEERLAQPV</sequence>
<evidence type="ECO:0000256" key="1">
    <source>
        <dbReference type="ARBA" id="ARBA00004141"/>
    </source>
</evidence>
<keyword evidence="4 5" id="KW-0472">Membrane</keyword>
<proteinExistence type="predicted"/>
<evidence type="ECO:0000256" key="4">
    <source>
        <dbReference type="ARBA" id="ARBA00023136"/>
    </source>
</evidence>
<feature type="transmembrane region" description="Helical" evidence="5">
    <location>
        <begin position="37"/>
        <end position="52"/>
    </location>
</feature>
<feature type="transmembrane region" description="Helical" evidence="5">
    <location>
        <begin position="409"/>
        <end position="429"/>
    </location>
</feature>
<comment type="subcellular location">
    <subcellularLocation>
        <location evidence="1">Membrane</location>
        <topology evidence="1">Multi-pass membrane protein</topology>
    </subcellularLocation>
</comment>
<keyword evidence="7" id="KW-0436">Ligase</keyword>
<dbReference type="InterPro" id="IPR007016">
    <property type="entry name" value="O-antigen_ligase-rel_domated"/>
</dbReference>
<protein>
    <submittedName>
        <fullName evidence="7">O-antigen ligase family protein</fullName>
    </submittedName>
</protein>
<keyword evidence="2 5" id="KW-0812">Transmembrane</keyword>
<dbReference type="Proteomes" id="UP001201844">
    <property type="component" value="Unassembled WGS sequence"/>
</dbReference>
<feature type="transmembrane region" description="Helical" evidence="5">
    <location>
        <begin position="350"/>
        <end position="370"/>
    </location>
</feature>
<dbReference type="PANTHER" id="PTHR37422:SF13">
    <property type="entry name" value="LIPOPOLYSACCHARIDE BIOSYNTHESIS PROTEIN PA4999-RELATED"/>
    <property type="match status" value="1"/>
</dbReference>
<feature type="transmembrane region" description="Helical" evidence="5">
    <location>
        <begin position="188"/>
        <end position="207"/>
    </location>
</feature>
<dbReference type="GO" id="GO:0016874">
    <property type="term" value="F:ligase activity"/>
    <property type="evidence" value="ECO:0007669"/>
    <property type="project" value="UniProtKB-KW"/>
</dbReference>
<feature type="transmembrane region" description="Helical" evidence="5">
    <location>
        <begin position="240"/>
        <end position="259"/>
    </location>
</feature>
<feature type="domain" description="O-antigen ligase-related" evidence="6">
    <location>
        <begin position="199"/>
        <end position="363"/>
    </location>
</feature>
<accession>A0ABT0CI84</accession>
<feature type="transmembrane region" description="Helical" evidence="5">
    <location>
        <begin position="95"/>
        <end position="113"/>
    </location>
</feature>
<feature type="transmembrane region" description="Helical" evidence="5">
    <location>
        <begin position="120"/>
        <end position="144"/>
    </location>
</feature>
<evidence type="ECO:0000256" key="3">
    <source>
        <dbReference type="ARBA" id="ARBA00022989"/>
    </source>
</evidence>
<gene>
    <name evidence="7" type="ORF">MKI86_04120</name>
</gene>
<dbReference type="EMBL" id="JAKVIN010000001">
    <property type="protein sequence ID" value="MCJ8148316.1"/>
    <property type="molecule type" value="Genomic_DNA"/>
</dbReference>
<reference evidence="7 8" key="1">
    <citation type="submission" date="2022-02" db="EMBL/GenBank/DDBJ databases">
        <title>Shinella B3.7 sp. nov., isolated from Sediment (Zhairuo Island).</title>
        <authorList>
            <person name="Chen G."/>
        </authorList>
    </citation>
    <scope>NUCLEOTIDE SEQUENCE [LARGE SCALE GENOMIC DNA]</scope>
    <source>
        <strain evidence="7 8">B3.7</strain>
    </source>
</reference>
<evidence type="ECO:0000313" key="8">
    <source>
        <dbReference type="Proteomes" id="UP001201844"/>
    </source>
</evidence>
<keyword evidence="8" id="KW-1185">Reference proteome</keyword>
<organism evidence="7 8">
    <name type="scientific">Shinella sedimenti</name>
    <dbReference type="NCBI Taxonomy" id="2919913"/>
    <lineage>
        <taxon>Bacteria</taxon>
        <taxon>Pseudomonadati</taxon>
        <taxon>Pseudomonadota</taxon>
        <taxon>Alphaproteobacteria</taxon>
        <taxon>Hyphomicrobiales</taxon>
        <taxon>Rhizobiaceae</taxon>
        <taxon>Shinella</taxon>
    </lineage>
</organism>
<dbReference type="InterPro" id="IPR051533">
    <property type="entry name" value="WaaL-like"/>
</dbReference>
<evidence type="ECO:0000313" key="7">
    <source>
        <dbReference type="EMBL" id="MCJ8148316.1"/>
    </source>
</evidence>
<dbReference type="RefSeq" id="WP_241597677.1">
    <property type="nucleotide sequence ID" value="NZ_JAKVIN010000001.1"/>
</dbReference>
<dbReference type="PANTHER" id="PTHR37422">
    <property type="entry name" value="TEICHURONIC ACID BIOSYNTHESIS PROTEIN TUAE"/>
    <property type="match status" value="1"/>
</dbReference>
<evidence type="ECO:0000259" key="6">
    <source>
        <dbReference type="Pfam" id="PF04932"/>
    </source>
</evidence>
<comment type="caution">
    <text evidence="7">The sequence shown here is derived from an EMBL/GenBank/DDBJ whole genome shotgun (WGS) entry which is preliminary data.</text>
</comment>
<evidence type="ECO:0000256" key="2">
    <source>
        <dbReference type="ARBA" id="ARBA00022692"/>
    </source>
</evidence>